<evidence type="ECO:0008006" key="3">
    <source>
        <dbReference type="Google" id="ProtNLM"/>
    </source>
</evidence>
<organism evidence="1 2">
    <name type="scientific">Lacihabitans soyangensis</name>
    <dbReference type="NCBI Taxonomy" id="869394"/>
    <lineage>
        <taxon>Bacteria</taxon>
        <taxon>Pseudomonadati</taxon>
        <taxon>Bacteroidota</taxon>
        <taxon>Cytophagia</taxon>
        <taxon>Cytophagales</taxon>
        <taxon>Leadbetterellaceae</taxon>
        <taxon>Lacihabitans</taxon>
    </lineage>
</organism>
<reference evidence="1 2" key="1">
    <citation type="submission" date="2018-11" db="EMBL/GenBank/DDBJ databases">
        <title>Novel bacteria species description.</title>
        <authorList>
            <person name="Han J.-H."/>
        </authorList>
    </citation>
    <scope>NUCLEOTIDE SEQUENCE [LARGE SCALE GENOMIC DNA]</scope>
    <source>
        <strain evidence="1 2">KCTC23259</strain>
    </source>
</reference>
<name>A0AAE3KSR3_9BACT</name>
<sequence length="200" mass="23563">MQKLLFLIVMFALQKTSAQSFLNLDIGNSILLRPNLGYEYRWKNKAIGGNIRWQRNVFVWISEWPSLPTVSGLNVDLIYRKLYRKHFFAETGTRFTRFEAPMTLYGWRIVSLYNSKNKVEPFVKIGLNTNRNKKLQLDFGIGLGSVFSNQSLELNMDEFQEVFVKLKPDEKIEDYFTKPKDIIISIAPHAQLRLFYRIRK</sequence>
<dbReference type="EMBL" id="RJUF01000033">
    <property type="protein sequence ID" value="MCP9763627.1"/>
    <property type="molecule type" value="Genomic_DNA"/>
</dbReference>
<dbReference type="RefSeq" id="WP_255037401.1">
    <property type="nucleotide sequence ID" value="NZ_RJUF01000033.1"/>
</dbReference>
<keyword evidence="2" id="KW-1185">Reference proteome</keyword>
<gene>
    <name evidence="1" type="ORF">EGI31_11725</name>
</gene>
<accession>A0AAE3KSR3</accession>
<dbReference type="AlphaFoldDB" id="A0AAE3KSR3"/>
<proteinExistence type="predicted"/>
<comment type="caution">
    <text evidence="1">The sequence shown here is derived from an EMBL/GenBank/DDBJ whole genome shotgun (WGS) entry which is preliminary data.</text>
</comment>
<evidence type="ECO:0000313" key="1">
    <source>
        <dbReference type="EMBL" id="MCP9763627.1"/>
    </source>
</evidence>
<evidence type="ECO:0000313" key="2">
    <source>
        <dbReference type="Proteomes" id="UP001204144"/>
    </source>
</evidence>
<dbReference type="Proteomes" id="UP001204144">
    <property type="component" value="Unassembled WGS sequence"/>
</dbReference>
<protein>
    <recommendedName>
        <fullName evidence="3">DUF3575 domain-containing protein</fullName>
    </recommendedName>
</protein>